<evidence type="ECO:0000313" key="2">
    <source>
        <dbReference type="EMBL" id="PSJ87939.1"/>
    </source>
</evidence>
<dbReference type="InterPro" id="IPR000073">
    <property type="entry name" value="AB_hydrolase_1"/>
</dbReference>
<dbReference type="PANTHER" id="PTHR43433:SF5">
    <property type="entry name" value="AB HYDROLASE-1 DOMAIN-CONTAINING PROTEIN"/>
    <property type="match status" value="1"/>
</dbReference>
<organism evidence="2 3">
    <name type="scientific">Brevibacillus fortis</name>
    <dbReference type="NCBI Taxonomy" id="2126352"/>
    <lineage>
        <taxon>Bacteria</taxon>
        <taxon>Bacillati</taxon>
        <taxon>Bacillota</taxon>
        <taxon>Bacilli</taxon>
        <taxon>Bacillales</taxon>
        <taxon>Paenibacillaceae</taxon>
        <taxon>Brevibacillus</taxon>
    </lineage>
</organism>
<dbReference type="InterPro" id="IPR050471">
    <property type="entry name" value="AB_hydrolase"/>
</dbReference>
<dbReference type="EMBL" id="PXZM01000046">
    <property type="protein sequence ID" value="PSJ87939.1"/>
    <property type="molecule type" value="Genomic_DNA"/>
</dbReference>
<accession>A0A2P7ULW8</accession>
<gene>
    <name evidence="2" type="ORF">C7R93_25850</name>
</gene>
<feature type="domain" description="AB hydrolase-1" evidence="1">
    <location>
        <begin position="21"/>
        <end position="247"/>
    </location>
</feature>
<name>A0A2P7ULW8_9BACL</name>
<evidence type="ECO:0000313" key="3">
    <source>
        <dbReference type="Proteomes" id="UP000240419"/>
    </source>
</evidence>
<keyword evidence="2" id="KW-0378">Hydrolase</keyword>
<dbReference type="OrthoDB" id="9805423at2"/>
<dbReference type="Proteomes" id="UP000240419">
    <property type="component" value="Unassembled WGS sequence"/>
</dbReference>
<evidence type="ECO:0000259" key="1">
    <source>
        <dbReference type="Pfam" id="PF00561"/>
    </source>
</evidence>
<protein>
    <submittedName>
        <fullName evidence="2">Alpha/beta hydrolase</fullName>
    </submittedName>
</protein>
<reference evidence="2 3" key="1">
    <citation type="submission" date="2018-03" db="EMBL/GenBank/DDBJ databases">
        <title>Brevisbacillus phylogenomics.</title>
        <authorList>
            <person name="Dunlap C."/>
        </authorList>
    </citation>
    <scope>NUCLEOTIDE SEQUENCE [LARGE SCALE GENOMIC DNA]</scope>
    <source>
        <strain evidence="2 3">NRRL NRS-1210</strain>
    </source>
</reference>
<keyword evidence="3" id="KW-1185">Reference proteome</keyword>
<comment type="caution">
    <text evidence="2">The sequence shown here is derived from an EMBL/GenBank/DDBJ whole genome shotgun (WGS) entry which is preliminary data.</text>
</comment>
<dbReference type="AlphaFoldDB" id="A0A2P7ULW8"/>
<dbReference type="RefSeq" id="WP_106841486.1">
    <property type="nucleotide sequence ID" value="NZ_JBCNIW010000011.1"/>
</dbReference>
<dbReference type="PANTHER" id="PTHR43433">
    <property type="entry name" value="HYDROLASE, ALPHA/BETA FOLD FAMILY PROTEIN"/>
    <property type="match status" value="1"/>
</dbReference>
<dbReference type="GO" id="GO:0016787">
    <property type="term" value="F:hydrolase activity"/>
    <property type="evidence" value="ECO:0007669"/>
    <property type="project" value="UniProtKB-KW"/>
</dbReference>
<sequence>MEKQFRVGQVDVAYAVEGNGPALLLIHGTGGSYETTWSEMVKALSSQYTIITPNYSGSGNTVDHREKLELDDLVEQNVQAMSNEGIEQFHVVGYSLGAVIAAAIAAKYPNRVKSASLIAGWAESDLATAYQFDLWQKLFQTDRTLFAQFVIHTGFSQQFYRRFQNTEQLQQLAIDFAATLAEGTGRQSELDGRIHIRPLLDHITAPTLVIGLTHDRMVPVEQTKELASLIKGASYHEINSGHLVPWEQGETLIEEITRFLATVS</sequence>
<dbReference type="InterPro" id="IPR029058">
    <property type="entry name" value="AB_hydrolase_fold"/>
</dbReference>
<proteinExistence type="predicted"/>
<dbReference type="Gene3D" id="3.40.50.1820">
    <property type="entry name" value="alpha/beta hydrolase"/>
    <property type="match status" value="1"/>
</dbReference>
<dbReference type="Pfam" id="PF00561">
    <property type="entry name" value="Abhydrolase_1"/>
    <property type="match status" value="1"/>
</dbReference>
<dbReference type="SUPFAM" id="SSF53474">
    <property type="entry name" value="alpha/beta-Hydrolases"/>
    <property type="match status" value="1"/>
</dbReference>
<dbReference type="PRINTS" id="PR00111">
    <property type="entry name" value="ABHYDROLASE"/>
</dbReference>